<dbReference type="RefSeq" id="WP_379188972.1">
    <property type="nucleotide sequence ID" value="NZ_JBHUGD010000001.1"/>
</dbReference>
<sequence length="368" mass="41304">MAAVVLTLAATFVPGVANAGTTEPPVPTSPPTVTGDPVFRGELRAEPGTWEPAEGLTFSYQWLRAGDPIDGAPPRRYVPRLDDIRARLSVVVTATDSLGQPSEPAVSEPTTRVRKAELELLERPGVTGTRRWTRRLTADTGDWRQPRVRTSFRWLRDGTPIDGATRRRYRLDHTDVGHRVQVRVTARKEGYRTTTATSRRGPRIGHLRPVRRTATYRIETRGHITARMKVFRRQVAETFADPRGWRSAGVAFRRVSQGGDFSVVLAEASEVPRFSSVCSAQWSCRVGRYVIINQTRWKHASPSWNSAGQPLRGYRHMVVNHETGHWLGHAHRGCTGRGDLAPVMQQQSKGLDGCRHNPWPLASERWYD</sequence>
<keyword evidence="1" id="KW-0732">Signal</keyword>
<proteinExistence type="predicted"/>
<keyword evidence="4" id="KW-1185">Reference proteome</keyword>
<dbReference type="EMBL" id="JBHUGD010000001">
    <property type="protein sequence ID" value="MFD1945273.1"/>
    <property type="molecule type" value="Genomic_DNA"/>
</dbReference>
<dbReference type="InterPro" id="IPR022603">
    <property type="entry name" value="DUF3152"/>
</dbReference>
<gene>
    <name evidence="3" type="ORF">ACFSDE_00575</name>
</gene>
<reference evidence="4" key="1">
    <citation type="journal article" date="2019" name="Int. J. Syst. Evol. Microbiol.">
        <title>The Global Catalogue of Microorganisms (GCM) 10K type strain sequencing project: providing services to taxonomists for standard genome sequencing and annotation.</title>
        <authorList>
            <consortium name="The Broad Institute Genomics Platform"/>
            <consortium name="The Broad Institute Genome Sequencing Center for Infectious Disease"/>
            <person name="Wu L."/>
            <person name="Ma J."/>
        </authorList>
    </citation>
    <scope>NUCLEOTIDE SEQUENCE [LARGE SCALE GENOMIC DNA]</scope>
    <source>
        <strain evidence="4">CGMCC 1.12477</strain>
    </source>
</reference>
<feature type="domain" description="DUF3152" evidence="2">
    <location>
        <begin position="190"/>
        <end position="352"/>
    </location>
</feature>
<protein>
    <submittedName>
        <fullName evidence="3">DUF3152 domain-containing protein</fullName>
    </submittedName>
</protein>
<dbReference type="Proteomes" id="UP001597351">
    <property type="component" value="Unassembled WGS sequence"/>
</dbReference>
<dbReference type="SUPFAM" id="SSF55486">
    <property type="entry name" value="Metalloproteases ('zincins'), catalytic domain"/>
    <property type="match status" value="1"/>
</dbReference>
<comment type="caution">
    <text evidence="3">The sequence shown here is derived from an EMBL/GenBank/DDBJ whole genome shotgun (WGS) entry which is preliminary data.</text>
</comment>
<evidence type="ECO:0000313" key="3">
    <source>
        <dbReference type="EMBL" id="MFD1945273.1"/>
    </source>
</evidence>
<evidence type="ECO:0000259" key="2">
    <source>
        <dbReference type="Pfam" id="PF11350"/>
    </source>
</evidence>
<evidence type="ECO:0000256" key="1">
    <source>
        <dbReference type="SAM" id="SignalP"/>
    </source>
</evidence>
<name>A0ABW4TFK7_9ACTN</name>
<accession>A0ABW4TFK7</accession>
<feature type="signal peptide" evidence="1">
    <location>
        <begin position="1"/>
        <end position="19"/>
    </location>
</feature>
<organism evidence="3 4">
    <name type="scientific">Nocardioides aestuarii</name>
    <dbReference type="NCBI Taxonomy" id="252231"/>
    <lineage>
        <taxon>Bacteria</taxon>
        <taxon>Bacillati</taxon>
        <taxon>Actinomycetota</taxon>
        <taxon>Actinomycetes</taxon>
        <taxon>Propionibacteriales</taxon>
        <taxon>Nocardioidaceae</taxon>
        <taxon>Nocardioides</taxon>
    </lineage>
</organism>
<evidence type="ECO:0000313" key="4">
    <source>
        <dbReference type="Proteomes" id="UP001597351"/>
    </source>
</evidence>
<dbReference type="Pfam" id="PF11350">
    <property type="entry name" value="DUF3152"/>
    <property type="match status" value="1"/>
</dbReference>
<dbReference type="Gene3D" id="2.60.40.2700">
    <property type="match status" value="2"/>
</dbReference>
<feature type="chain" id="PRO_5045694023" evidence="1">
    <location>
        <begin position="20"/>
        <end position="368"/>
    </location>
</feature>